<dbReference type="Pfam" id="PF00069">
    <property type="entry name" value="Pkinase"/>
    <property type="match status" value="1"/>
</dbReference>
<dbReference type="Gene3D" id="1.10.510.10">
    <property type="entry name" value="Transferase(Phosphotransferase) domain 1"/>
    <property type="match status" value="1"/>
</dbReference>
<dbReference type="InterPro" id="IPR000719">
    <property type="entry name" value="Prot_kinase_dom"/>
</dbReference>
<dbReference type="Proteomes" id="UP001530377">
    <property type="component" value="Unassembled WGS sequence"/>
</dbReference>
<keyword evidence="3" id="KW-1185">Reference proteome</keyword>
<dbReference type="SUPFAM" id="SSF56112">
    <property type="entry name" value="Protein kinase-like (PK-like)"/>
    <property type="match status" value="1"/>
</dbReference>
<dbReference type="AlphaFoldDB" id="A0ABD3RRN4"/>
<dbReference type="PANTHER" id="PTHR44329:SF289">
    <property type="entry name" value="SERINE_THREONINE-PROTEIN KINASE VIK"/>
    <property type="match status" value="1"/>
</dbReference>
<reference evidence="2 3" key="1">
    <citation type="submission" date="2024-10" db="EMBL/GenBank/DDBJ databases">
        <title>Updated reference genomes for cyclostephanoid diatoms.</title>
        <authorList>
            <person name="Roberts W.R."/>
            <person name="Alverson A.J."/>
        </authorList>
    </citation>
    <scope>NUCLEOTIDE SEQUENCE [LARGE SCALE GENOMIC DNA]</scope>
    <source>
        <strain evidence="2 3">AJA228-03</strain>
    </source>
</reference>
<accession>A0ABD3RRN4</accession>
<dbReference type="InterPro" id="IPR051681">
    <property type="entry name" value="Ser/Thr_Kinases-Pseudokinases"/>
</dbReference>
<name>A0ABD3RRN4_9STRA</name>
<dbReference type="PROSITE" id="PS50011">
    <property type="entry name" value="PROTEIN_KINASE_DOM"/>
    <property type="match status" value="1"/>
</dbReference>
<evidence type="ECO:0000313" key="3">
    <source>
        <dbReference type="Proteomes" id="UP001530377"/>
    </source>
</evidence>
<evidence type="ECO:0000259" key="1">
    <source>
        <dbReference type="PROSITE" id="PS50011"/>
    </source>
</evidence>
<proteinExistence type="predicted"/>
<comment type="caution">
    <text evidence="2">The sequence shown here is derived from an EMBL/GenBank/DDBJ whole genome shotgun (WGS) entry which is preliminary data.</text>
</comment>
<protein>
    <recommendedName>
        <fullName evidence="1">Protein kinase domain-containing protein</fullName>
    </recommendedName>
</protein>
<evidence type="ECO:0000313" key="2">
    <source>
        <dbReference type="EMBL" id="KAL3810285.1"/>
    </source>
</evidence>
<feature type="domain" description="Protein kinase" evidence="1">
    <location>
        <begin position="54"/>
        <end position="412"/>
    </location>
</feature>
<dbReference type="Gene3D" id="3.30.200.20">
    <property type="entry name" value="Phosphorylase Kinase, domain 1"/>
    <property type="match status" value="1"/>
</dbReference>
<organism evidence="2 3">
    <name type="scientific">Cyclostephanos tholiformis</name>
    <dbReference type="NCBI Taxonomy" id="382380"/>
    <lineage>
        <taxon>Eukaryota</taxon>
        <taxon>Sar</taxon>
        <taxon>Stramenopiles</taxon>
        <taxon>Ochrophyta</taxon>
        <taxon>Bacillariophyta</taxon>
        <taxon>Coscinodiscophyceae</taxon>
        <taxon>Thalassiosirophycidae</taxon>
        <taxon>Stephanodiscales</taxon>
        <taxon>Stephanodiscaceae</taxon>
        <taxon>Cyclostephanos</taxon>
    </lineage>
</organism>
<gene>
    <name evidence="2" type="ORF">ACHAXA_008653</name>
</gene>
<sequence>MASQQEIADFLKRAQTKLNETSAGVFFQRNNARLLPSFDRGSEDSDEKNSKEEFKLGETLGRGAFCEVREITAIMLKRPTDAKDPFASSLILPLPKETRNSDRDITNTDEGEFPTNLFQSKDEIRKYMSENFMRKDDDGLGNHPRYALKQVKMVNMKQVETGLIDLSLEAKFLSCLNHPNIIKLRGVAGEPLSPNFGLVLDRLYMTLKDQIDAWTAEKKVANGTGLCACLFGSVDTHAISSLIFSATTVAYDLSCALRHIHSLNLVYRDIKPENAGFDVRGDLKLFDMGFCKELTNKIHDEQSGMYKLTQLTGSPPYMAPENFLGKPYGKPVDVFSFGVLFWEMLHCKLAFYGYKFREYQMRVVEGNYRPPINESLTSRVQELIKECWAPDPKKRPTFDRICLSLRAEHGELANEHGEDQGGITRSIRLANKSVRSFRIHAKRRSSIEMSEHGQFEH</sequence>
<dbReference type="PANTHER" id="PTHR44329">
    <property type="entry name" value="SERINE/THREONINE-PROTEIN KINASE TNNI3K-RELATED"/>
    <property type="match status" value="1"/>
</dbReference>
<dbReference type="EMBL" id="JALLPB020000342">
    <property type="protein sequence ID" value="KAL3810285.1"/>
    <property type="molecule type" value="Genomic_DNA"/>
</dbReference>
<dbReference type="InterPro" id="IPR011009">
    <property type="entry name" value="Kinase-like_dom_sf"/>
</dbReference>
<dbReference type="SMART" id="SM00220">
    <property type="entry name" value="S_TKc"/>
    <property type="match status" value="1"/>
</dbReference>